<feature type="coiled-coil region" evidence="2">
    <location>
        <begin position="209"/>
        <end position="236"/>
    </location>
</feature>
<dbReference type="InterPro" id="IPR000315">
    <property type="entry name" value="Znf_B-box"/>
</dbReference>
<name>A0AAV8AJZ4_9EUKA</name>
<keyword evidence="1" id="KW-0863">Zinc-finger</keyword>
<evidence type="ECO:0000313" key="4">
    <source>
        <dbReference type="EMBL" id="KAJ3452305.1"/>
    </source>
</evidence>
<feature type="domain" description="B box-type" evidence="3">
    <location>
        <begin position="55"/>
        <end position="93"/>
    </location>
</feature>
<evidence type="ECO:0000259" key="3">
    <source>
        <dbReference type="PROSITE" id="PS50119"/>
    </source>
</evidence>
<dbReference type="SUPFAM" id="SSF57845">
    <property type="entry name" value="B-box zinc-binding domain"/>
    <property type="match status" value="1"/>
</dbReference>
<keyword evidence="2" id="KW-0175">Coiled coil</keyword>
<accession>A0AAV8AJZ4</accession>
<gene>
    <name evidence="4" type="ORF">M0812_04070</name>
</gene>
<evidence type="ECO:0000256" key="1">
    <source>
        <dbReference type="PROSITE-ProRule" id="PRU00024"/>
    </source>
</evidence>
<dbReference type="CDD" id="cd19757">
    <property type="entry name" value="Bbox1"/>
    <property type="match status" value="1"/>
</dbReference>
<evidence type="ECO:0000256" key="2">
    <source>
        <dbReference type="SAM" id="Coils"/>
    </source>
</evidence>
<protein>
    <recommendedName>
        <fullName evidence="3">B box-type domain-containing protein</fullName>
    </recommendedName>
</protein>
<keyword evidence="1" id="KW-0479">Metal-binding</keyword>
<reference evidence="4" key="1">
    <citation type="submission" date="2022-08" db="EMBL/GenBank/DDBJ databases">
        <title>Novel sulphate-reducing endosymbionts in the free-living metamonad Anaeramoeba.</title>
        <authorList>
            <person name="Jerlstrom-Hultqvist J."/>
            <person name="Cepicka I."/>
            <person name="Gallot-Lavallee L."/>
            <person name="Salas-Leiva D."/>
            <person name="Curtis B.A."/>
            <person name="Zahonova K."/>
            <person name="Pipaliya S."/>
            <person name="Dacks J."/>
            <person name="Roger A.J."/>
        </authorList>
    </citation>
    <scope>NUCLEOTIDE SEQUENCE</scope>
    <source>
        <strain evidence="4">Busselton2</strain>
    </source>
</reference>
<feature type="domain" description="B box-type" evidence="3">
    <location>
        <begin position="2"/>
        <end position="49"/>
    </location>
</feature>
<organism evidence="4 5">
    <name type="scientific">Anaeramoeba flamelloides</name>
    <dbReference type="NCBI Taxonomy" id="1746091"/>
    <lineage>
        <taxon>Eukaryota</taxon>
        <taxon>Metamonada</taxon>
        <taxon>Anaeramoebidae</taxon>
        <taxon>Anaeramoeba</taxon>
    </lineage>
</organism>
<dbReference type="GO" id="GO:0008270">
    <property type="term" value="F:zinc ion binding"/>
    <property type="evidence" value="ECO:0007669"/>
    <property type="project" value="UniProtKB-KW"/>
</dbReference>
<dbReference type="EMBL" id="JANTQA010000008">
    <property type="protein sequence ID" value="KAJ3452305.1"/>
    <property type="molecule type" value="Genomic_DNA"/>
</dbReference>
<keyword evidence="1" id="KW-0862">Zinc</keyword>
<evidence type="ECO:0000313" key="5">
    <source>
        <dbReference type="Proteomes" id="UP001146793"/>
    </source>
</evidence>
<dbReference type="PROSITE" id="PS50119">
    <property type="entry name" value="ZF_BBOX"/>
    <property type="match status" value="2"/>
</dbReference>
<dbReference type="Proteomes" id="UP001146793">
    <property type="component" value="Unassembled WGS sequence"/>
</dbReference>
<dbReference type="AlphaFoldDB" id="A0AAV8AJZ4"/>
<dbReference type="Gene3D" id="3.30.160.60">
    <property type="entry name" value="Classic Zinc Finger"/>
    <property type="match status" value="1"/>
</dbReference>
<comment type="caution">
    <text evidence="4">The sequence shown here is derived from an EMBL/GenBank/DDBJ whole genome shotgun (WGS) entry which is preliminary data.</text>
</comment>
<proteinExistence type="predicted"/>
<sequence length="487" mass="58074">MSSLNNCADCGSTFCVVFCNTCSSFYCQACDQENHPTKKLLEKHDREHLKKKQFKHNLMCDVHEKKLEYYCSKDNKLQCCDCIFSNCKDHLEHVVSINDYQLMNKNFEILKQTKLVEFLNNQYQILNTLKWKKEDNHKTTKEVTEDLLDLRKKLFDQTSNILDKNKKLIKVQEQDKDKDKDKDKKVKNQFLLLKTKLSQARKEKDYVQIIQLSQQLDALSRKLEKKETIQEHHKNRNESHSLINQLASVEKIENFFNNYDLKKESKYGVDFFYSIKPSPSYFSENINFNFVVNFEKEPNLPLPPHPRISKCWLSQINLTKYKSKRRKQVRENYRKFKLNKKNPKQINTTPVPPKPYLFIIDPQGNSIIFSRFKKKYQFKNFYVFSGTYKPKYEGKYQIHLITFADKYFTYPKGIPFEILPLKEKKLNNSGKKNKKTKRDRNIINNSLDYFEEKIKILMKNTSKNREEIITQLNKFNGDIIDTLNSLI</sequence>
<dbReference type="SMART" id="SM00336">
    <property type="entry name" value="BBOX"/>
    <property type="match status" value="2"/>
</dbReference>